<dbReference type="AlphaFoldDB" id="A0A8J6XXT5"/>
<organism evidence="2 3">
    <name type="scientific">Candidatus Polarisedimenticola svalbardensis</name>
    <dbReference type="NCBI Taxonomy" id="2886004"/>
    <lineage>
        <taxon>Bacteria</taxon>
        <taxon>Pseudomonadati</taxon>
        <taxon>Acidobacteriota</taxon>
        <taxon>Candidatus Polarisedimenticolia</taxon>
        <taxon>Candidatus Polarisedimenticolales</taxon>
        <taxon>Candidatus Polarisedimenticolaceae</taxon>
        <taxon>Candidatus Polarisedimenticola</taxon>
    </lineage>
</organism>
<dbReference type="PANTHER" id="PTHR30050">
    <property type="entry name" value="CHROMOSOMAL REPLICATION INITIATOR PROTEIN DNAA"/>
    <property type="match status" value="1"/>
</dbReference>
<sequence>MAPDCPDCGGTGFRVRSTPDGFTAAARCECSYREQAARLLKSARIPPRYDHCLLETFEGQEDSHREAIQIAADWVERWPDLEFNHSLLFHGSPGIGKTHLAIGIIRQLALHKGARVLFYEQRSLLKKLQGTFDPGSAIRESHILAPIQAADILVLDDLGAGRTSEWARDVLHEIITHRYDQRKSMIITTNCALGDGDDEDAGEDGTAGVLGKLSLRQRLGDALMSRLYEMCRFVRLEGDDYRKGVINEQIRRV</sequence>
<dbReference type="Gene3D" id="3.40.50.300">
    <property type="entry name" value="P-loop containing nucleotide triphosphate hydrolases"/>
    <property type="match status" value="1"/>
</dbReference>
<dbReference type="Pfam" id="PF01695">
    <property type="entry name" value="IstB_IS21"/>
    <property type="match status" value="1"/>
</dbReference>
<reference evidence="2 3" key="1">
    <citation type="submission" date="2020-08" db="EMBL/GenBank/DDBJ databases">
        <title>Acidobacteriota in marine sediments use diverse sulfur dissimilation pathways.</title>
        <authorList>
            <person name="Wasmund K."/>
        </authorList>
    </citation>
    <scope>NUCLEOTIDE SEQUENCE [LARGE SCALE GENOMIC DNA]</scope>
    <source>
        <strain evidence="2">MAG AM4</strain>
    </source>
</reference>
<comment type="caution">
    <text evidence="2">The sequence shown here is derived from an EMBL/GenBank/DDBJ whole genome shotgun (WGS) entry which is preliminary data.</text>
</comment>
<dbReference type="InterPro" id="IPR028350">
    <property type="entry name" value="DNAC/IstB-like"/>
</dbReference>
<keyword evidence="2" id="KW-0067">ATP-binding</keyword>
<dbReference type="InterPro" id="IPR002611">
    <property type="entry name" value="IstB_ATP-bd"/>
</dbReference>
<evidence type="ECO:0000313" key="3">
    <source>
        <dbReference type="Proteomes" id="UP000648239"/>
    </source>
</evidence>
<dbReference type="PIRSF" id="PIRSF003073">
    <property type="entry name" value="DNAC_TnpB_IstB"/>
    <property type="match status" value="1"/>
</dbReference>
<dbReference type="InterPro" id="IPR027417">
    <property type="entry name" value="P-loop_NTPase"/>
</dbReference>
<dbReference type="GO" id="GO:0006260">
    <property type="term" value="P:DNA replication"/>
    <property type="evidence" value="ECO:0007669"/>
    <property type="project" value="TreeGrafter"/>
</dbReference>
<evidence type="ECO:0000259" key="1">
    <source>
        <dbReference type="Pfam" id="PF01695"/>
    </source>
</evidence>
<dbReference type="PANTHER" id="PTHR30050:SF4">
    <property type="entry name" value="ATP-BINDING PROTEIN RV3427C IN INSERTION SEQUENCE-RELATED"/>
    <property type="match status" value="1"/>
</dbReference>
<protein>
    <submittedName>
        <fullName evidence="2">ATP-binding protein</fullName>
    </submittedName>
</protein>
<proteinExistence type="predicted"/>
<name>A0A8J6XXT5_9BACT</name>
<gene>
    <name evidence="2" type="ORF">IFK94_01155</name>
</gene>
<dbReference type="CDD" id="cd00009">
    <property type="entry name" value="AAA"/>
    <property type="match status" value="1"/>
</dbReference>
<feature type="domain" description="IstB-like ATP-binding" evidence="1">
    <location>
        <begin position="82"/>
        <end position="243"/>
    </location>
</feature>
<dbReference type="SUPFAM" id="SSF52540">
    <property type="entry name" value="P-loop containing nucleoside triphosphate hydrolases"/>
    <property type="match status" value="1"/>
</dbReference>
<evidence type="ECO:0000313" key="2">
    <source>
        <dbReference type="EMBL" id="MBD3866707.1"/>
    </source>
</evidence>
<keyword evidence="2" id="KW-0547">Nucleotide-binding</keyword>
<dbReference type="GO" id="GO:0005524">
    <property type="term" value="F:ATP binding"/>
    <property type="evidence" value="ECO:0007669"/>
    <property type="project" value="UniProtKB-KW"/>
</dbReference>
<accession>A0A8J6XXT5</accession>
<dbReference type="EMBL" id="JACXWD010000002">
    <property type="protein sequence ID" value="MBD3866707.1"/>
    <property type="molecule type" value="Genomic_DNA"/>
</dbReference>
<dbReference type="Proteomes" id="UP000648239">
    <property type="component" value="Unassembled WGS sequence"/>
</dbReference>